<proteinExistence type="predicted"/>
<gene>
    <name evidence="1" type="ORF">CHH64_07565</name>
</gene>
<organism evidence="1 2">
    <name type="scientific">Terribacillus saccharophilus</name>
    <dbReference type="NCBI Taxonomy" id="361277"/>
    <lineage>
        <taxon>Bacteria</taxon>
        <taxon>Bacillati</taxon>
        <taxon>Bacillota</taxon>
        <taxon>Bacilli</taxon>
        <taxon>Bacillales</taxon>
        <taxon>Bacillaceae</taxon>
        <taxon>Terribacillus</taxon>
    </lineage>
</organism>
<evidence type="ECO:0000313" key="2">
    <source>
        <dbReference type="Proteomes" id="UP000216013"/>
    </source>
</evidence>
<dbReference type="Pfam" id="PF14176">
    <property type="entry name" value="YxiJ"/>
    <property type="match status" value="1"/>
</dbReference>
<reference evidence="1 2" key="1">
    <citation type="submission" date="2017-07" db="EMBL/GenBank/DDBJ databases">
        <title>Isolation and whole genome analysis of endospore-forming bacteria from heroin.</title>
        <authorList>
            <person name="Kalinowski J."/>
            <person name="Ahrens B."/>
            <person name="Al-Dilaimi A."/>
            <person name="Winkler A."/>
            <person name="Wibberg D."/>
            <person name="Schleenbecker U."/>
            <person name="Ruckert C."/>
            <person name="Wolfel R."/>
            <person name="Grass G."/>
        </authorList>
    </citation>
    <scope>NUCLEOTIDE SEQUENCE [LARGE SCALE GENOMIC DNA]</scope>
    <source>
        <strain evidence="1 2">7528</strain>
    </source>
</reference>
<comment type="caution">
    <text evidence="1">The sequence shown here is derived from an EMBL/GenBank/DDBJ whole genome shotgun (WGS) entry which is preliminary data.</text>
</comment>
<dbReference type="Proteomes" id="UP000216013">
    <property type="component" value="Unassembled WGS sequence"/>
</dbReference>
<evidence type="ECO:0000313" key="1">
    <source>
        <dbReference type="EMBL" id="PAD21675.1"/>
    </source>
</evidence>
<dbReference type="AlphaFoldDB" id="A0A268AC23"/>
<evidence type="ECO:0008006" key="3">
    <source>
        <dbReference type="Google" id="ProtNLM"/>
    </source>
</evidence>
<protein>
    <recommendedName>
        <fullName evidence="3">YxiJ-like protein</fullName>
    </recommendedName>
</protein>
<name>A0A268AC23_9BACI</name>
<sequence>MKERKYIAMPTINHRQLLQAVVKERWIKTTGELLALRLMEPFPYTDLRRIIADHSGTKELDLADWNTYWMEIAGAVYHLIRSKLPEKGLIYWCSLNFFLRHPEWSNQNDILLKEYPEIHREFREYERTRFYVLFFYYQWTAGQKYLNK</sequence>
<accession>A0A268AC23</accession>
<dbReference type="InterPro" id="IPR025551">
    <property type="entry name" value="WapI/YxiJ-like"/>
</dbReference>
<dbReference type="EMBL" id="NPBV01000008">
    <property type="protein sequence ID" value="PAD21675.1"/>
    <property type="molecule type" value="Genomic_DNA"/>
</dbReference>